<keyword evidence="5" id="KW-1185">Reference proteome</keyword>
<dbReference type="EMBL" id="JAJUBC010000003">
    <property type="protein sequence ID" value="MDD1792229.1"/>
    <property type="molecule type" value="Genomic_DNA"/>
</dbReference>
<dbReference type="SUPFAM" id="SSF53850">
    <property type="entry name" value="Periplasmic binding protein-like II"/>
    <property type="match status" value="1"/>
</dbReference>
<comment type="caution">
    <text evidence="4">The sequence shown here is derived from an EMBL/GenBank/DDBJ whole genome shotgun (WGS) entry which is preliminary data.</text>
</comment>
<dbReference type="SMART" id="SM00062">
    <property type="entry name" value="PBPb"/>
    <property type="match status" value="1"/>
</dbReference>
<evidence type="ECO:0000313" key="4">
    <source>
        <dbReference type="EMBL" id="MDD1792229.1"/>
    </source>
</evidence>
<dbReference type="InterPro" id="IPR001638">
    <property type="entry name" value="Solute-binding_3/MltF_N"/>
</dbReference>
<dbReference type="Proteomes" id="UP001149400">
    <property type="component" value="Unassembled WGS sequence"/>
</dbReference>
<dbReference type="RefSeq" id="WP_274163143.1">
    <property type="nucleotide sequence ID" value="NZ_JAJUBC010000003.1"/>
</dbReference>
<keyword evidence="2" id="KW-0732">Signal</keyword>
<evidence type="ECO:0000259" key="3">
    <source>
        <dbReference type="SMART" id="SM00062"/>
    </source>
</evidence>
<feature type="domain" description="Solute-binding protein family 3/N-terminal" evidence="3">
    <location>
        <begin position="35"/>
        <end position="251"/>
    </location>
</feature>
<name>A0ABT5QW38_9GAMM</name>
<dbReference type="Gene3D" id="3.40.190.10">
    <property type="entry name" value="Periplasmic binding protein-like II"/>
    <property type="match status" value="2"/>
</dbReference>
<reference evidence="4" key="1">
    <citation type="submission" date="2021-12" db="EMBL/GenBank/DDBJ databases">
        <title>Enterovibrio ZSDZ35 sp. nov. and Enterovibrio ZSDZ42 sp. nov., isolated from coastal seawater in Qingdao.</title>
        <authorList>
            <person name="Zhang P."/>
        </authorList>
    </citation>
    <scope>NUCLEOTIDE SEQUENCE</scope>
    <source>
        <strain evidence="4">ZSDZ42</strain>
    </source>
</reference>
<evidence type="ECO:0000313" key="5">
    <source>
        <dbReference type="Proteomes" id="UP001149400"/>
    </source>
</evidence>
<comment type="similarity">
    <text evidence="1">Belongs to the bacterial solute-binding protein 3 family.</text>
</comment>
<protein>
    <submittedName>
        <fullName evidence="4">Transporter substrate-binding domain-containing protein</fullName>
    </submittedName>
</protein>
<gene>
    <name evidence="4" type="ORF">LRP50_03715</name>
</gene>
<dbReference type="PANTHER" id="PTHR35936:SF32">
    <property type="entry name" value="MEMBRANE-BOUND LYTIC MUREIN TRANSGLYCOSYLASE F"/>
    <property type="match status" value="1"/>
</dbReference>
<proteinExistence type="inferred from homology"/>
<dbReference type="Pfam" id="PF00497">
    <property type="entry name" value="SBP_bac_3"/>
    <property type="match status" value="1"/>
</dbReference>
<accession>A0ABT5QW38</accession>
<evidence type="ECO:0000256" key="2">
    <source>
        <dbReference type="ARBA" id="ARBA00022729"/>
    </source>
</evidence>
<sequence>MRFFSVGNVLPFLFFSIFNTELLAGDIAHIVDSKELEVCAHPEMPPFSLKGNQPKGFQIDISNALADQLDVSTSIAWIISKRHAKKTTCDLYAGVVKKVAERSKYMRVTEPFYHMEYFIVSNPSDSAISTLEDLTNRTVAVSSGSVASHALRQHSIGIATRFVDEQSRLEALVLGEVDAAVVSNLSASWFQKRKGIKLATVDAENVLNVELNHGYALGLRRADELTLQRFNALIVSMKKDGTLDKLLAKYGQ</sequence>
<dbReference type="PANTHER" id="PTHR35936">
    <property type="entry name" value="MEMBRANE-BOUND LYTIC MUREIN TRANSGLYCOSYLASE F"/>
    <property type="match status" value="1"/>
</dbReference>
<evidence type="ECO:0000256" key="1">
    <source>
        <dbReference type="ARBA" id="ARBA00010333"/>
    </source>
</evidence>
<organism evidence="4 5">
    <name type="scientific">Enterovibrio gelatinilyticus</name>
    <dbReference type="NCBI Taxonomy" id="2899819"/>
    <lineage>
        <taxon>Bacteria</taxon>
        <taxon>Pseudomonadati</taxon>
        <taxon>Pseudomonadota</taxon>
        <taxon>Gammaproteobacteria</taxon>
        <taxon>Vibrionales</taxon>
        <taxon>Vibrionaceae</taxon>
        <taxon>Enterovibrio</taxon>
    </lineage>
</organism>